<dbReference type="InterPro" id="IPR036412">
    <property type="entry name" value="HAD-like_sf"/>
</dbReference>
<dbReference type="PANTHER" id="PTHR28208">
    <property type="entry name" value="PHOSPHATIDATE PHOSPHATASE APP1"/>
    <property type="match status" value="1"/>
</dbReference>
<feature type="compositionally biased region" description="Low complexity" evidence="1">
    <location>
        <begin position="773"/>
        <end position="782"/>
    </location>
</feature>
<feature type="compositionally biased region" description="Basic and acidic residues" evidence="1">
    <location>
        <begin position="1047"/>
        <end position="1061"/>
    </location>
</feature>
<feature type="compositionally biased region" description="Basic residues" evidence="1">
    <location>
        <begin position="1249"/>
        <end position="1258"/>
    </location>
</feature>
<dbReference type="GO" id="GO:0008195">
    <property type="term" value="F:phosphatidate phosphatase activity"/>
    <property type="evidence" value="ECO:0007669"/>
    <property type="project" value="InterPro"/>
</dbReference>
<feature type="domain" description="Phosphatidate phosphatase APP1 catalytic" evidence="2">
    <location>
        <begin position="486"/>
        <end position="635"/>
    </location>
</feature>
<feature type="compositionally biased region" description="Basic residues" evidence="1">
    <location>
        <begin position="1278"/>
        <end position="1289"/>
    </location>
</feature>
<dbReference type="PANTHER" id="PTHR28208:SF3">
    <property type="entry name" value="PHOSPHATIDATE PHOSPHATASE APP1"/>
    <property type="match status" value="1"/>
</dbReference>
<evidence type="ECO:0000313" key="3">
    <source>
        <dbReference type="EMBL" id="USP80683.1"/>
    </source>
</evidence>
<dbReference type="EMBL" id="CP089279">
    <property type="protein sequence ID" value="USP80683.1"/>
    <property type="molecule type" value="Genomic_DNA"/>
</dbReference>
<feature type="compositionally biased region" description="Polar residues" evidence="1">
    <location>
        <begin position="820"/>
        <end position="841"/>
    </location>
</feature>
<dbReference type="VEuPathDB" id="FungiDB:yc1106_07957"/>
<feature type="compositionally biased region" description="Pro residues" evidence="1">
    <location>
        <begin position="804"/>
        <end position="818"/>
    </location>
</feature>
<evidence type="ECO:0000256" key="1">
    <source>
        <dbReference type="SAM" id="MobiDB-lite"/>
    </source>
</evidence>
<dbReference type="InterPro" id="IPR052935">
    <property type="entry name" value="Mg2+_PAP"/>
</dbReference>
<protein>
    <recommendedName>
        <fullName evidence="2">Phosphatidate phosphatase APP1 catalytic domain-containing protein</fullName>
    </recommendedName>
</protein>
<proteinExistence type="predicted"/>
<feature type="compositionally biased region" description="Low complexity" evidence="1">
    <location>
        <begin position="1213"/>
        <end position="1226"/>
    </location>
</feature>
<dbReference type="SUPFAM" id="SSF56784">
    <property type="entry name" value="HAD-like"/>
    <property type="match status" value="1"/>
</dbReference>
<evidence type="ECO:0000259" key="2">
    <source>
        <dbReference type="Pfam" id="PF09949"/>
    </source>
</evidence>
<accession>A0A9Q8ZH84</accession>
<keyword evidence="4" id="KW-1185">Reference proteome</keyword>
<dbReference type="GO" id="GO:0030479">
    <property type="term" value="C:actin cortical patch"/>
    <property type="evidence" value="ECO:0007669"/>
    <property type="project" value="TreeGrafter"/>
</dbReference>
<organism evidence="3 4">
    <name type="scientific">Curvularia clavata</name>
    <dbReference type="NCBI Taxonomy" id="95742"/>
    <lineage>
        <taxon>Eukaryota</taxon>
        <taxon>Fungi</taxon>
        <taxon>Dikarya</taxon>
        <taxon>Ascomycota</taxon>
        <taxon>Pezizomycotina</taxon>
        <taxon>Dothideomycetes</taxon>
        <taxon>Pleosporomycetidae</taxon>
        <taxon>Pleosporales</taxon>
        <taxon>Pleosporineae</taxon>
        <taxon>Pleosporaceae</taxon>
        <taxon>Curvularia</taxon>
    </lineage>
</organism>
<feature type="compositionally biased region" description="Basic and acidic residues" evidence="1">
    <location>
        <begin position="1229"/>
        <end position="1248"/>
    </location>
</feature>
<evidence type="ECO:0000313" key="4">
    <source>
        <dbReference type="Proteomes" id="UP001056012"/>
    </source>
</evidence>
<feature type="compositionally biased region" description="Basic and acidic residues" evidence="1">
    <location>
        <begin position="1125"/>
        <end position="1189"/>
    </location>
</feature>
<dbReference type="Gene3D" id="6.10.140.100">
    <property type="match status" value="1"/>
</dbReference>
<feature type="compositionally biased region" description="Basic and acidic residues" evidence="1">
    <location>
        <begin position="759"/>
        <end position="771"/>
    </location>
</feature>
<feature type="region of interest" description="Disordered" evidence="1">
    <location>
        <begin position="194"/>
        <end position="226"/>
    </location>
</feature>
<feature type="compositionally biased region" description="Polar residues" evidence="1">
    <location>
        <begin position="951"/>
        <end position="972"/>
    </location>
</feature>
<feature type="region of interest" description="Disordered" evidence="1">
    <location>
        <begin position="1047"/>
        <end position="1289"/>
    </location>
</feature>
<dbReference type="Pfam" id="PF09949">
    <property type="entry name" value="APP1_cat"/>
    <property type="match status" value="1"/>
</dbReference>
<feature type="compositionally biased region" description="Polar residues" evidence="1">
    <location>
        <begin position="890"/>
        <end position="903"/>
    </location>
</feature>
<feature type="region of interest" description="Disordered" evidence="1">
    <location>
        <begin position="888"/>
        <end position="1003"/>
    </location>
</feature>
<name>A0A9Q8ZH84_CURCL</name>
<dbReference type="Proteomes" id="UP001056012">
    <property type="component" value="Chromosome 6"/>
</dbReference>
<feature type="region of interest" description="Disordered" evidence="1">
    <location>
        <begin position="643"/>
        <end position="875"/>
    </location>
</feature>
<feature type="compositionally biased region" description="Basic and acidic residues" evidence="1">
    <location>
        <begin position="1069"/>
        <end position="1112"/>
    </location>
</feature>
<reference evidence="3" key="1">
    <citation type="submission" date="2021-12" db="EMBL/GenBank/DDBJ databases">
        <title>Curvularia clavata genome.</title>
        <authorList>
            <person name="Cao Y."/>
        </authorList>
    </citation>
    <scope>NUCLEOTIDE SEQUENCE</scope>
    <source>
        <strain evidence="3">Yc1106</strain>
    </source>
</reference>
<feature type="compositionally biased region" description="Basic and acidic residues" evidence="1">
    <location>
        <begin position="297"/>
        <end position="306"/>
    </location>
</feature>
<dbReference type="OrthoDB" id="2117591at2759"/>
<feature type="compositionally biased region" description="Low complexity" evidence="1">
    <location>
        <begin position="647"/>
        <end position="669"/>
    </location>
</feature>
<gene>
    <name evidence="3" type="ORF">yc1106_07957</name>
</gene>
<dbReference type="InterPro" id="IPR019236">
    <property type="entry name" value="APP1_cat"/>
</dbReference>
<feature type="compositionally biased region" description="Polar residues" evidence="1">
    <location>
        <begin position="858"/>
        <end position="870"/>
    </location>
</feature>
<sequence length="1289" mass="143160">MPKLPFRRKPSAQGRESILRFLFPRTRARARIHLSKLRHETFPSLKHRAQSRIYRYLLYRQSLRLRGKPSIVQRLRGYTRRLAGSSYLEDAARVRRQQIAKQQGDKALSDSAMSYHEDYEAREPGSRRRKLAGYLKAANELRQTYTQQYTSNWSNREAQYDYEDDTPGGFPDAAVVRSGREEMVLFPSYARRHVKRKPEAQTGTMQEAGGQGRDTHESNNPGDADFWREQWNNYEDDNAVVDVDVRGWIYSPHKGPMTRKQRLFIGLARQLVGVQAPPQNSGSSAESSRDASPQRPGYRERAHLRDAQHDEAIAAREAEEILRRGESEARAAARGAYSERPAKQNDDIELYRTESGSVVRPNNDRVNQLAHSTSQDSLRSETGIRPLQKRSSWNQPSEMSATELAEANARLMARLRHFLAMPMANTPISVFFYNDTISKQRTVYTDAAGHFSISAALDFVPTHVRILASDKLSATEEVIVTASQGISVISDIDDTIKHSAIGSGAREIFRNVFIRDLLDLTIDGVREWYNKMAEMGVKFHYVSNSPWQLYPVISKYFSLAGLPPGSFHLKQYSGMLQGIFEPVAERKKVTLDKIARDFPERNFILIGDSGEADLEVYTDFVLENPGRVVAVFIRDVTTTDSPGFFDPSVAPSSGSRSSSPQPAQAASGGRPSAPSKARSFSEENDPELKAAIAASLRDMDSENNKRAKSLFPEWNEDQRPKLPARKPSLQAASQQKSAPNLIDLSSDDDTEESPALKRFNSETRADNEKHRASVASTASTKSAPPPPRKPVALRSPSSESTLAKPPPPSTPKPQPPKPRLTSTTVNQSSPLSQQQNVPRNASTSTPTKPPVGPKPTIRQESQPPDDQQSYAGMARDKLWSVYNNLPALRSTETPSSNASTLEVSSARKGPPPPPPRRGNRDMATNAASYVGSKASSAWQHAPSIPYHARPQVTSTQTSQPFSTATSRQAINRTSTGSTLGGPGGDAQQQQQQQQYGSKKEMLWRQRWAHAEQVLGEQGVVLRSWRVGGDIMEEAVGIIRDAERRFKREERGLDENVRDAKRNGGSGGNGRERGTIRRVDERDRPSSKGKPTDPKLREKVKEEVKQETNKDGGGKGQWSAWKASKLAKEYEKKGGGYENEPGSKNEPKKGVPQEKSPGKKKAEEKEEEKNDDKDDGKKEDKADGGKKDEVAESAQDEENKDEDAPPSAQKQETKANTGAKKTSGAKAGAKKGDSKTLKGKGKERTEGVRKSARVAAGKRKSYDEDENNNSSKEDEKKKTTTKPKTKKSKS</sequence>
<feature type="region of interest" description="Disordered" evidence="1">
    <location>
        <begin position="275"/>
        <end position="306"/>
    </location>
</feature>